<dbReference type="STRING" id="1288484.GCA_000348665_02434"/>
<dbReference type="Gene3D" id="3.30.450.30">
    <property type="entry name" value="Dynein light chain 2a, cytoplasmic"/>
    <property type="match status" value="1"/>
</dbReference>
<dbReference type="SUPFAM" id="SSF103196">
    <property type="entry name" value="Roadblock/LC7 domain"/>
    <property type="match status" value="1"/>
</dbReference>
<dbReference type="EMBL" id="CP031158">
    <property type="protein sequence ID" value="AXG98835.1"/>
    <property type="molecule type" value="Genomic_DNA"/>
</dbReference>
<gene>
    <name evidence="1" type="ORF">DVJ83_06260</name>
    <name evidence="3" type="ORF">GCM10008021_25870</name>
    <name evidence="2" type="ORF">GCM10010914_02770</name>
</gene>
<reference evidence="2" key="2">
    <citation type="journal article" date="2014" name="Int. J. Syst. Evol. Microbiol.">
        <title>Complete genome sequence of Corynebacterium casei LMG S-19264T (=DSM 44701T), isolated from a smear-ripened cheese.</title>
        <authorList>
            <consortium name="US DOE Joint Genome Institute (JGI-PGF)"/>
            <person name="Walter F."/>
            <person name="Albersmeier A."/>
            <person name="Kalinowski J."/>
            <person name="Ruckert C."/>
        </authorList>
    </citation>
    <scope>NUCLEOTIDE SEQUENCE</scope>
    <source>
        <strain evidence="2">CGMCC 1.8885</strain>
    </source>
</reference>
<organism evidence="1 4">
    <name type="scientific">Deinococcus wulumuqiensis</name>
    <dbReference type="NCBI Taxonomy" id="980427"/>
    <lineage>
        <taxon>Bacteria</taxon>
        <taxon>Thermotogati</taxon>
        <taxon>Deinococcota</taxon>
        <taxon>Deinococci</taxon>
        <taxon>Deinococcales</taxon>
        <taxon>Deinococcaceae</taxon>
        <taxon>Deinococcus</taxon>
    </lineage>
</organism>
<proteinExistence type="predicted"/>
<keyword evidence="5" id="KW-1185">Reference proteome</keyword>
<reference evidence="3" key="1">
    <citation type="journal article" date="2014" name="Int. J. Syst. Evol. Microbiol.">
        <title>Complete genome of a new Firmicutes species belonging to the dominant human colonic microbiota ('Ruminococcus bicirculans') reveals two chromosomes and a selective capacity to utilize plant glucans.</title>
        <authorList>
            <consortium name="NISC Comparative Sequencing Program"/>
            <person name="Wegmann U."/>
            <person name="Louis P."/>
            <person name="Goesmann A."/>
            <person name="Henrissat B."/>
            <person name="Duncan S.H."/>
            <person name="Flint H.J."/>
        </authorList>
    </citation>
    <scope>NUCLEOTIDE SEQUENCE</scope>
    <source>
        <strain evidence="3">CGMCC 1.8884</strain>
    </source>
</reference>
<reference evidence="5" key="4">
    <citation type="journal article" date="2019" name="Int. J. Syst. Evol. Microbiol.">
        <title>The Global Catalogue of Microorganisms (GCM) 10K type strain sequencing project: providing services to taxonomists for standard genome sequencing and annotation.</title>
        <authorList>
            <consortium name="The Broad Institute Genomics Platform"/>
            <consortium name="The Broad Institute Genome Sequencing Center for Infectious Disease"/>
            <person name="Wu L."/>
            <person name="Ma J."/>
        </authorList>
    </citation>
    <scope>NUCLEOTIDE SEQUENCE [LARGE SCALE GENOMIC DNA]</scope>
    <source>
        <strain evidence="5">CGMCC 1.8884</strain>
    </source>
</reference>
<accession>A0A345IGL3</accession>
<evidence type="ECO:0000313" key="4">
    <source>
        <dbReference type="Proteomes" id="UP000253744"/>
    </source>
</evidence>
<dbReference type="EMBL" id="BMMA01000002">
    <property type="protein sequence ID" value="GGI72183.1"/>
    <property type="molecule type" value="Genomic_DNA"/>
</dbReference>
<evidence type="ECO:0000313" key="5">
    <source>
        <dbReference type="Proteomes" id="UP000630135"/>
    </source>
</evidence>
<sequence length="112" mass="11816">MKLGVLRTQPGIVAGVLVGPDGLPLEMVGEGEVLAAELAELRSWIDRTTDRLQAGRVTRMAFTSEKLEVVALASGAYVLGAAVTRGLDTRPMQQALAKLALEVFDLPGTEGL</sequence>
<dbReference type="GeneID" id="59164993"/>
<reference evidence="2" key="5">
    <citation type="submission" date="2023-08" db="EMBL/GenBank/DDBJ databases">
        <authorList>
            <person name="Sun Q."/>
            <person name="Zhou Y."/>
        </authorList>
    </citation>
    <scope>NUCLEOTIDE SEQUENCE</scope>
    <source>
        <strain evidence="3">CGMCC 1.8884</strain>
        <strain evidence="2">CGMCC 1.8885</strain>
    </source>
</reference>
<evidence type="ECO:0000313" key="2">
    <source>
        <dbReference type="EMBL" id="GGI72183.1"/>
    </source>
</evidence>
<protein>
    <submittedName>
        <fullName evidence="1">Roadblock/LC7 domain-containing protein</fullName>
    </submittedName>
</protein>
<dbReference type="KEGG" id="dwu:DVJ83_06260"/>
<dbReference type="Proteomes" id="UP000253744">
    <property type="component" value="Chromosome"/>
</dbReference>
<dbReference type="Proteomes" id="UP000652720">
    <property type="component" value="Unassembled WGS sequence"/>
</dbReference>
<evidence type="ECO:0000313" key="3">
    <source>
        <dbReference type="EMBL" id="GGP30936.1"/>
    </source>
</evidence>
<dbReference type="RefSeq" id="WP_017871326.1">
    <property type="nucleotide sequence ID" value="NZ_BMLZ01000044.1"/>
</dbReference>
<dbReference type="Proteomes" id="UP000630135">
    <property type="component" value="Unassembled WGS sequence"/>
</dbReference>
<dbReference type="AlphaFoldDB" id="A0A345IGL3"/>
<reference evidence="1 4" key="3">
    <citation type="submission" date="2018-07" db="EMBL/GenBank/DDBJ databases">
        <title>Complete Genome and Methylome Analysis of Deinococcus wulumuqiensis NEB 479.</title>
        <authorList>
            <person name="Fomenkov A."/>
            <person name="Luyten Y."/>
            <person name="Vincze T."/>
            <person name="Anton B.P."/>
            <person name="Clark T."/>
            <person name="Roberts R.J."/>
            <person name="Morgan R.D."/>
        </authorList>
    </citation>
    <scope>NUCLEOTIDE SEQUENCE [LARGE SCALE GENOMIC DNA]</scope>
    <source>
        <strain evidence="1 4">NEB 479</strain>
    </source>
</reference>
<dbReference type="EMBL" id="BMLZ01000044">
    <property type="protein sequence ID" value="GGP30936.1"/>
    <property type="molecule type" value="Genomic_DNA"/>
</dbReference>
<name>A0A345IGL3_9DEIO</name>
<evidence type="ECO:0000313" key="1">
    <source>
        <dbReference type="EMBL" id="AXG98835.1"/>
    </source>
</evidence>